<dbReference type="GO" id="GO:0005524">
    <property type="term" value="F:ATP binding"/>
    <property type="evidence" value="ECO:0007669"/>
    <property type="project" value="UniProtKB-KW"/>
</dbReference>
<evidence type="ECO:0000256" key="1">
    <source>
        <dbReference type="ARBA" id="ARBA00022598"/>
    </source>
</evidence>
<dbReference type="Gene3D" id="3.30.590.20">
    <property type="match status" value="1"/>
</dbReference>
<dbReference type="InterPro" id="IPR006336">
    <property type="entry name" value="GCS2"/>
</dbReference>
<proteinExistence type="inferred from homology"/>
<accession>A0A2M8W436</accession>
<keyword evidence="1 5" id="KW-0436">Ligase</keyword>
<evidence type="ECO:0000256" key="4">
    <source>
        <dbReference type="ARBA" id="ARBA00048819"/>
    </source>
</evidence>
<protein>
    <recommendedName>
        <fullName evidence="5">Putative glutamate--cysteine ligase 2</fullName>
        <ecNumber evidence="5">6.3.2.2</ecNumber>
    </recommendedName>
    <alternativeName>
        <fullName evidence="5">Gamma-glutamylcysteine synthetase 2</fullName>
        <shortName evidence="5">GCS 2</shortName>
        <shortName evidence="5">Gamma-GCS 2</shortName>
    </alternativeName>
</protein>
<dbReference type="RefSeq" id="WP_100350967.1">
    <property type="nucleotide sequence ID" value="NZ_PGTZ01000011.1"/>
</dbReference>
<dbReference type="GO" id="GO:0004357">
    <property type="term" value="F:glutamate-cysteine ligase activity"/>
    <property type="evidence" value="ECO:0007669"/>
    <property type="project" value="UniProtKB-EC"/>
</dbReference>
<dbReference type="OrthoDB" id="9769628at2"/>
<dbReference type="InterPro" id="IPR050141">
    <property type="entry name" value="GCL_type2/YbdK_subfam"/>
</dbReference>
<gene>
    <name evidence="6" type="ORF">CLV34_2877</name>
</gene>
<dbReference type="SUPFAM" id="SSF55931">
    <property type="entry name" value="Glutamine synthetase/guanido kinase"/>
    <property type="match status" value="1"/>
</dbReference>
<comment type="caution">
    <text evidence="6">The sequence shown here is derived from an EMBL/GenBank/DDBJ whole genome shotgun (WGS) entry which is preliminary data.</text>
</comment>
<dbReference type="NCBIfam" id="NF010041">
    <property type="entry name" value="PRK13517.1-1"/>
    <property type="match status" value="1"/>
</dbReference>
<name>A0A2M8W436_9MICO</name>
<dbReference type="PANTHER" id="PTHR36510:SF1">
    <property type="entry name" value="GLUTAMATE--CYSTEINE LIGASE 2-RELATED"/>
    <property type="match status" value="1"/>
</dbReference>
<reference evidence="6 7" key="1">
    <citation type="submission" date="2017-11" db="EMBL/GenBank/DDBJ databases">
        <title>Genomic Encyclopedia of Archaeal and Bacterial Type Strains, Phase II (KMG-II): From Individual Species to Whole Genera.</title>
        <authorList>
            <person name="Goeker M."/>
        </authorList>
    </citation>
    <scope>NUCLEOTIDE SEQUENCE [LARGE SCALE GENOMIC DNA]</scope>
    <source>
        <strain evidence="6 7">DSM 22413</strain>
    </source>
</reference>
<sequence>MRTVGVEEEYLLVDHDGRPAKAARDTVAAAHDAPGDGELEPELKQQQVETATAPHDALAEIEQDLRAGRALAATAARAAGARALPLGTSPVAGPTHVSPGRRYRAMTDLFARTAQEQLTCGCHVHVHVAGDEEGVAVIDRVRAWLPLLLALTANSPFWGGADTHYASYRSQVWKRWPTAGPTPLFGSASAYHGTVDDLLSSGVALDRGMIYFDARLAVAYPTVEIRVADVPLDVRDTVLLAALARGLVETAARAWSAGDPADDVRVELLRAATWRAARSGLRDELLDPRTHRPVPAAEALRTLVRHVHEALADHGDLDLVRAGVDRVLADGTGADAQRRWRGDGTSALLRRAAAAMG</sequence>
<evidence type="ECO:0000256" key="3">
    <source>
        <dbReference type="ARBA" id="ARBA00022840"/>
    </source>
</evidence>
<dbReference type="Proteomes" id="UP000231586">
    <property type="component" value="Unassembled WGS sequence"/>
</dbReference>
<evidence type="ECO:0000313" key="6">
    <source>
        <dbReference type="EMBL" id="PJI85687.1"/>
    </source>
</evidence>
<comment type="similarity">
    <text evidence="5">Belongs to the glutamate--cysteine ligase type 2 family. YbdK subfamily.</text>
</comment>
<dbReference type="PANTHER" id="PTHR36510">
    <property type="entry name" value="GLUTAMATE--CYSTEINE LIGASE 2-RELATED"/>
    <property type="match status" value="1"/>
</dbReference>
<dbReference type="NCBIfam" id="TIGR02050">
    <property type="entry name" value="gshA_cyan_rel"/>
    <property type="match status" value="1"/>
</dbReference>
<evidence type="ECO:0000256" key="5">
    <source>
        <dbReference type="HAMAP-Rule" id="MF_01609"/>
    </source>
</evidence>
<dbReference type="InterPro" id="IPR011793">
    <property type="entry name" value="YbdK"/>
</dbReference>
<evidence type="ECO:0000313" key="7">
    <source>
        <dbReference type="Proteomes" id="UP000231586"/>
    </source>
</evidence>
<dbReference type="HAMAP" id="MF_01609">
    <property type="entry name" value="Glu_cys_ligase_2"/>
    <property type="match status" value="1"/>
</dbReference>
<dbReference type="Pfam" id="PF04107">
    <property type="entry name" value="GCS2"/>
    <property type="match status" value="1"/>
</dbReference>
<dbReference type="EMBL" id="PGTZ01000011">
    <property type="protein sequence ID" value="PJI85687.1"/>
    <property type="molecule type" value="Genomic_DNA"/>
</dbReference>
<keyword evidence="2 5" id="KW-0547">Nucleotide-binding</keyword>
<keyword evidence="3 5" id="KW-0067">ATP-binding</keyword>
<dbReference type="EC" id="6.3.2.2" evidence="5"/>
<dbReference type="AlphaFoldDB" id="A0A2M8W436"/>
<comment type="function">
    <text evidence="5">ATP-dependent carboxylate-amine ligase which exhibits weak glutamate--cysteine ligase activity.</text>
</comment>
<keyword evidence="7" id="KW-1185">Reference proteome</keyword>
<comment type="catalytic activity">
    <reaction evidence="4 5">
        <text>L-cysteine + L-glutamate + ATP = gamma-L-glutamyl-L-cysteine + ADP + phosphate + H(+)</text>
        <dbReference type="Rhea" id="RHEA:13285"/>
        <dbReference type="ChEBI" id="CHEBI:15378"/>
        <dbReference type="ChEBI" id="CHEBI:29985"/>
        <dbReference type="ChEBI" id="CHEBI:30616"/>
        <dbReference type="ChEBI" id="CHEBI:35235"/>
        <dbReference type="ChEBI" id="CHEBI:43474"/>
        <dbReference type="ChEBI" id="CHEBI:58173"/>
        <dbReference type="ChEBI" id="CHEBI:456216"/>
        <dbReference type="EC" id="6.3.2.2"/>
    </reaction>
</comment>
<dbReference type="GO" id="GO:0042398">
    <property type="term" value="P:modified amino acid biosynthetic process"/>
    <property type="evidence" value="ECO:0007669"/>
    <property type="project" value="InterPro"/>
</dbReference>
<organism evidence="6 7">
    <name type="scientific">Luteimicrobium subarcticum</name>
    <dbReference type="NCBI Taxonomy" id="620910"/>
    <lineage>
        <taxon>Bacteria</taxon>
        <taxon>Bacillati</taxon>
        <taxon>Actinomycetota</taxon>
        <taxon>Actinomycetes</taxon>
        <taxon>Micrococcales</taxon>
        <taxon>Luteimicrobium</taxon>
    </lineage>
</organism>
<evidence type="ECO:0000256" key="2">
    <source>
        <dbReference type="ARBA" id="ARBA00022741"/>
    </source>
</evidence>
<dbReference type="InterPro" id="IPR014746">
    <property type="entry name" value="Gln_synth/guanido_kin_cat_dom"/>
</dbReference>